<sequence>MDPSALNDPFAGFDDQSTFIKPRPGGAAAALRNTPAAPAQQDTADEAASTAPGLNPLLTLANRLLLLVPQLRATRRVDDPAALRNALAQGIRDFAAQAAAAGIAPERVMATRYVLCTMIDEAAADTPWGGSGVWASHSLLSMFHNETWGGEKVFQLMARLAEKPDVNRDLLELIYAVLTLGFEGRYRVIDNGRAQLEAVRDRLAQILKTQRGDHAPALAQHWQVEATRQRRHLGWLPLAASAAVMALLLVGVYLALSLSLAERSDPVFGQIQSLRLTPPVVAPPPPPAKPRLAQFLQPDIKSGQVVVRDEVDRSVITLRGDGLFPPASATLAPEREALMLRIAAALAQMPGAVLVTGHSDSSPIRTPRFPSNWHLSDERAQAVRQLLVSHQVAPERVRAEGRADAEPLVPNDSPANKAMNRRVEISLMVNARNPEATAPAQAASGAAR</sequence>
<dbReference type="Gene3D" id="3.30.1330.60">
    <property type="entry name" value="OmpA-like domain"/>
    <property type="match status" value="1"/>
</dbReference>
<dbReference type="InterPro" id="IPR038522">
    <property type="entry name" value="T4/T6SS_DotU_sf"/>
</dbReference>
<dbReference type="NCBIfam" id="NF005444">
    <property type="entry name" value="PRK07033.1"/>
    <property type="match status" value="1"/>
</dbReference>
<name>A0ABN1K4H6_9BURK</name>
<proteinExistence type="predicted"/>
<dbReference type="NCBIfam" id="TIGR03349">
    <property type="entry name" value="IV_VI_DotU"/>
    <property type="match status" value="1"/>
</dbReference>
<reference evidence="5 6" key="1">
    <citation type="journal article" date="2019" name="Int. J. Syst. Evol. Microbiol.">
        <title>The Global Catalogue of Microorganisms (GCM) 10K type strain sequencing project: providing services to taxonomists for standard genome sequencing and annotation.</title>
        <authorList>
            <consortium name="The Broad Institute Genomics Platform"/>
            <consortium name="The Broad Institute Genome Sequencing Center for Infectious Disease"/>
            <person name="Wu L."/>
            <person name="Ma J."/>
        </authorList>
    </citation>
    <scope>NUCLEOTIDE SEQUENCE [LARGE SCALE GENOMIC DNA]</scope>
    <source>
        <strain evidence="5 6">JCM 15503</strain>
    </source>
</reference>
<dbReference type="NCBIfam" id="NF038228">
    <property type="entry name" value="IcmH_DotU_IVB"/>
    <property type="match status" value="1"/>
</dbReference>
<dbReference type="Pfam" id="PF00691">
    <property type="entry name" value="OmpA"/>
    <property type="match status" value="1"/>
</dbReference>
<dbReference type="CDD" id="cd07185">
    <property type="entry name" value="OmpA_C-like"/>
    <property type="match status" value="1"/>
</dbReference>
<feature type="transmembrane region" description="Helical" evidence="3">
    <location>
        <begin position="235"/>
        <end position="256"/>
    </location>
</feature>
<dbReference type="SUPFAM" id="SSF103088">
    <property type="entry name" value="OmpA-like"/>
    <property type="match status" value="1"/>
</dbReference>
<dbReference type="InterPro" id="IPR006665">
    <property type="entry name" value="OmpA-like"/>
</dbReference>
<dbReference type="Gene3D" id="1.25.40.590">
    <property type="entry name" value="Type IV / VI secretion system, DotU"/>
    <property type="match status" value="1"/>
</dbReference>
<evidence type="ECO:0000313" key="6">
    <source>
        <dbReference type="Proteomes" id="UP001500279"/>
    </source>
</evidence>
<dbReference type="NCBIfam" id="TIGR03350">
    <property type="entry name" value="type_VI_ompA"/>
    <property type="match status" value="1"/>
</dbReference>
<keyword evidence="3" id="KW-1133">Transmembrane helix</keyword>
<dbReference type="PROSITE" id="PS51123">
    <property type="entry name" value="OMPA_2"/>
    <property type="match status" value="1"/>
</dbReference>
<keyword evidence="1 3" id="KW-0472">Membrane</keyword>
<evidence type="ECO:0000256" key="1">
    <source>
        <dbReference type="PROSITE-ProRule" id="PRU00473"/>
    </source>
</evidence>
<feature type="domain" description="OmpA-like" evidence="4">
    <location>
        <begin position="311"/>
        <end position="431"/>
    </location>
</feature>
<dbReference type="Pfam" id="PF09850">
    <property type="entry name" value="DotU"/>
    <property type="match status" value="1"/>
</dbReference>
<evidence type="ECO:0000256" key="3">
    <source>
        <dbReference type="SAM" id="Phobius"/>
    </source>
</evidence>
<keyword evidence="3" id="KW-0812">Transmembrane</keyword>
<keyword evidence="6" id="KW-1185">Reference proteome</keyword>
<dbReference type="InterPro" id="IPR017732">
    <property type="entry name" value="T4/T6SS_DotU"/>
</dbReference>
<feature type="region of interest" description="Disordered" evidence="2">
    <location>
        <begin position="1"/>
        <end position="50"/>
    </location>
</feature>
<protein>
    <submittedName>
        <fullName evidence="5">DotU family type VI secretion system protein</fullName>
    </submittedName>
</protein>
<gene>
    <name evidence="5" type="ORF">GCM10009107_31120</name>
</gene>
<evidence type="ECO:0000256" key="2">
    <source>
        <dbReference type="SAM" id="MobiDB-lite"/>
    </source>
</evidence>
<dbReference type="InterPro" id="IPR036737">
    <property type="entry name" value="OmpA-like_sf"/>
</dbReference>
<comment type="caution">
    <text evidence="5">The sequence shown here is derived from an EMBL/GenBank/DDBJ whole genome shotgun (WGS) entry which is preliminary data.</text>
</comment>
<dbReference type="InterPro" id="IPR017733">
    <property type="entry name" value="OmpA-like_dom_proteobacteria"/>
</dbReference>
<dbReference type="EMBL" id="BAAAEW010000020">
    <property type="protein sequence ID" value="GAA0754531.1"/>
    <property type="molecule type" value="Genomic_DNA"/>
</dbReference>
<dbReference type="PANTHER" id="PTHR38033:SF1">
    <property type="entry name" value="DOTU FAMILY TYPE IV_VI SECRETION SYSTEM PROTEIN"/>
    <property type="match status" value="1"/>
</dbReference>
<dbReference type="RefSeq" id="WP_231012999.1">
    <property type="nucleotide sequence ID" value="NZ_BAAAEW010000020.1"/>
</dbReference>
<evidence type="ECO:0000259" key="4">
    <source>
        <dbReference type="PROSITE" id="PS51123"/>
    </source>
</evidence>
<dbReference type="Proteomes" id="UP001500279">
    <property type="component" value="Unassembled WGS sequence"/>
</dbReference>
<accession>A0ABN1K4H6</accession>
<dbReference type="PANTHER" id="PTHR38033">
    <property type="entry name" value="MEMBRANE PROTEIN-RELATED"/>
    <property type="match status" value="1"/>
</dbReference>
<organism evidence="5 6">
    <name type="scientific">Ideonella azotifigens</name>
    <dbReference type="NCBI Taxonomy" id="513160"/>
    <lineage>
        <taxon>Bacteria</taxon>
        <taxon>Pseudomonadati</taxon>
        <taxon>Pseudomonadota</taxon>
        <taxon>Betaproteobacteria</taxon>
        <taxon>Burkholderiales</taxon>
        <taxon>Sphaerotilaceae</taxon>
        <taxon>Ideonella</taxon>
    </lineage>
</organism>
<evidence type="ECO:0000313" key="5">
    <source>
        <dbReference type="EMBL" id="GAA0754531.1"/>
    </source>
</evidence>
<feature type="compositionally biased region" description="Low complexity" evidence="2">
    <location>
        <begin position="27"/>
        <end position="39"/>
    </location>
</feature>